<dbReference type="Proteomes" id="UP001652442">
    <property type="component" value="Unassembled WGS sequence"/>
</dbReference>
<dbReference type="EMBL" id="JAOQJQ010000001">
    <property type="protein sequence ID" value="MCU6761450.1"/>
    <property type="molecule type" value="Genomic_DNA"/>
</dbReference>
<dbReference type="PIRSF" id="PIRSF002741">
    <property type="entry name" value="MppA"/>
    <property type="match status" value="1"/>
</dbReference>
<evidence type="ECO:0000256" key="4">
    <source>
        <dbReference type="SAM" id="SignalP"/>
    </source>
</evidence>
<evidence type="ECO:0000256" key="3">
    <source>
        <dbReference type="ARBA" id="ARBA00022729"/>
    </source>
</evidence>
<name>A0ABT2TGZ5_9FIRM</name>
<dbReference type="PANTHER" id="PTHR30290:SF9">
    <property type="entry name" value="OLIGOPEPTIDE-BINDING PROTEIN APPA"/>
    <property type="match status" value="1"/>
</dbReference>
<sequence>MRLRIFSIMCTLMLAAGLLAGCGRQQKNQTDGAGKAAAKNEVIVTMPTTSEPESGFDPAYGWGAGEHVHEPLIQSTLTTTTTDLKIGKDLATDYSVSKDGLTWTVKIRDDVTFTDGEPLTAEDVAFTYNNCKKNSSVNDFTMLKQAVAVDDVTVEFQMERPFSIWPYTMAVVGIVPEHGYSEAYGQNPVGSGRYIMKQWDKGQQVIFEANPDYYGEQPKIKKVTVLFMEEDAALAAAMAGQADVAHTAASYADQKLNGYQLFEVESVDNRGFNLPAVEPVEKDGVTYGNAFTSDINVRRAINIGINREEMIENVLNGYGTAAYSVCDKMPWYNSASEVSYDPKLAEQLLDQAGWKTGADGIRQKDGVRASFTLMFSTGDSVRQALAEDTANQLKKLGIEVKTEGVGWDTAYDRAQSEPLIWGWGAHTPMELYNIYHTDSDTGLAQLSPYASESVDQYMDAALAADSLEESYKLWQNAQWDQNTGVTQQGDIPWIWLCNVEHLYFVRDGLKIAEQKIHPHGHGWSIINNVDQWSWD</sequence>
<dbReference type="InterPro" id="IPR039424">
    <property type="entry name" value="SBP_5"/>
</dbReference>
<dbReference type="CDD" id="cd08518">
    <property type="entry name" value="PBP2_NikA_DppA_OppA_like_19"/>
    <property type="match status" value="1"/>
</dbReference>
<protein>
    <submittedName>
        <fullName evidence="6">ABC transporter substrate-binding protein</fullName>
    </submittedName>
</protein>
<dbReference type="Pfam" id="PF00496">
    <property type="entry name" value="SBP_bac_5"/>
    <property type="match status" value="1"/>
</dbReference>
<keyword evidence="3 4" id="KW-0732">Signal</keyword>
<feature type="chain" id="PRO_5046388927" evidence="4">
    <location>
        <begin position="21"/>
        <end position="535"/>
    </location>
</feature>
<organism evidence="6 7">
    <name type="scientific">Brotonthovivens ammoniilytica</name>
    <dbReference type="NCBI Taxonomy" id="2981725"/>
    <lineage>
        <taxon>Bacteria</taxon>
        <taxon>Bacillati</taxon>
        <taxon>Bacillota</taxon>
        <taxon>Clostridia</taxon>
        <taxon>Lachnospirales</taxon>
        <taxon>Lachnospiraceae</taxon>
        <taxon>Brotonthovivens</taxon>
    </lineage>
</organism>
<feature type="signal peptide" evidence="4">
    <location>
        <begin position="1"/>
        <end position="20"/>
    </location>
</feature>
<evidence type="ECO:0000259" key="5">
    <source>
        <dbReference type="Pfam" id="PF00496"/>
    </source>
</evidence>
<dbReference type="PANTHER" id="PTHR30290">
    <property type="entry name" value="PERIPLASMIC BINDING COMPONENT OF ABC TRANSPORTER"/>
    <property type="match status" value="1"/>
</dbReference>
<dbReference type="Gene3D" id="3.10.105.10">
    <property type="entry name" value="Dipeptide-binding Protein, Domain 3"/>
    <property type="match status" value="1"/>
</dbReference>
<dbReference type="SUPFAM" id="SSF53850">
    <property type="entry name" value="Periplasmic binding protein-like II"/>
    <property type="match status" value="1"/>
</dbReference>
<keyword evidence="7" id="KW-1185">Reference proteome</keyword>
<dbReference type="Gene3D" id="3.40.190.10">
    <property type="entry name" value="Periplasmic binding protein-like II"/>
    <property type="match status" value="1"/>
</dbReference>
<dbReference type="InterPro" id="IPR030678">
    <property type="entry name" value="Peptide/Ni-bd"/>
</dbReference>
<keyword evidence="2" id="KW-0813">Transport</keyword>
<evidence type="ECO:0000256" key="2">
    <source>
        <dbReference type="ARBA" id="ARBA00022448"/>
    </source>
</evidence>
<dbReference type="RefSeq" id="WP_158424245.1">
    <property type="nucleotide sequence ID" value="NZ_JAOQJQ010000001.1"/>
</dbReference>
<evidence type="ECO:0000256" key="1">
    <source>
        <dbReference type="ARBA" id="ARBA00005695"/>
    </source>
</evidence>
<comment type="caution">
    <text evidence="6">The sequence shown here is derived from an EMBL/GenBank/DDBJ whole genome shotgun (WGS) entry which is preliminary data.</text>
</comment>
<dbReference type="PROSITE" id="PS51257">
    <property type="entry name" value="PROKAR_LIPOPROTEIN"/>
    <property type="match status" value="1"/>
</dbReference>
<feature type="domain" description="Solute-binding protein family 5" evidence="5">
    <location>
        <begin position="87"/>
        <end position="441"/>
    </location>
</feature>
<gene>
    <name evidence="6" type="ORF">OCV88_03725</name>
</gene>
<evidence type="ECO:0000313" key="7">
    <source>
        <dbReference type="Proteomes" id="UP001652442"/>
    </source>
</evidence>
<dbReference type="InterPro" id="IPR000914">
    <property type="entry name" value="SBP_5_dom"/>
</dbReference>
<comment type="similarity">
    <text evidence="1">Belongs to the bacterial solute-binding protein 5 family.</text>
</comment>
<reference evidence="6 7" key="1">
    <citation type="journal article" date="2021" name="ISME Commun">
        <title>Automated analysis of genomic sequences facilitates high-throughput and comprehensive description of bacteria.</title>
        <authorList>
            <person name="Hitch T.C.A."/>
        </authorList>
    </citation>
    <scope>NUCLEOTIDE SEQUENCE [LARGE SCALE GENOMIC DNA]</scope>
    <source>
        <strain evidence="6 7">Sanger_109</strain>
    </source>
</reference>
<evidence type="ECO:0000313" key="6">
    <source>
        <dbReference type="EMBL" id="MCU6761450.1"/>
    </source>
</evidence>
<accession>A0ABT2TGZ5</accession>
<proteinExistence type="inferred from homology"/>